<evidence type="ECO:0000313" key="3">
    <source>
        <dbReference type="EMBL" id="KAF7261116.1"/>
    </source>
</evidence>
<comment type="caution">
    <text evidence="3">The sequence shown here is derived from an EMBL/GenBank/DDBJ whole genome shotgun (WGS) entry which is preliminary data.</text>
</comment>
<evidence type="ECO:0000256" key="2">
    <source>
        <dbReference type="SAM" id="SignalP"/>
    </source>
</evidence>
<accession>A0A8S9Z6G7</accession>
<dbReference type="AlphaFoldDB" id="A0A8S9Z6G7"/>
<evidence type="ECO:0000256" key="1">
    <source>
        <dbReference type="SAM" id="MobiDB-lite"/>
    </source>
</evidence>
<reference evidence="3" key="1">
    <citation type="submission" date="2019-07" db="EMBL/GenBank/DDBJ databases">
        <title>Annotation for the trematode Paragonimus miyazaki's.</title>
        <authorList>
            <person name="Choi Y.-J."/>
        </authorList>
    </citation>
    <scope>NUCLEOTIDE SEQUENCE</scope>
    <source>
        <strain evidence="3">Japan</strain>
    </source>
</reference>
<feature type="region of interest" description="Disordered" evidence="1">
    <location>
        <begin position="22"/>
        <end position="99"/>
    </location>
</feature>
<proteinExistence type="predicted"/>
<keyword evidence="2" id="KW-0732">Signal</keyword>
<dbReference type="OrthoDB" id="6298688at2759"/>
<keyword evidence="4" id="KW-1185">Reference proteome</keyword>
<sequence>MRSLALVTFAQILFAAFVAAQSSPHPNNTTNRSTDEHVSDTNGPPIAPGNHSEVTDCTTRRGRCQANGTDQAMRRPHSQTDHSGQAETSETEHYENYEQPNLTWRRLTEVVVRLWNIVGELF</sequence>
<evidence type="ECO:0000313" key="4">
    <source>
        <dbReference type="Proteomes" id="UP000822476"/>
    </source>
</evidence>
<gene>
    <name evidence="3" type="ORF">EG68_01696</name>
</gene>
<protein>
    <submittedName>
        <fullName evidence="3">Uncharacterized protein</fullName>
    </submittedName>
</protein>
<organism evidence="3 4">
    <name type="scientific">Paragonimus skrjabini miyazakii</name>
    <dbReference type="NCBI Taxonomy" id="59628"/>
    <lineage>
        <taxon>Eukaryota</taxon>
        <taxon>Metazoa</taxon>
        <taxon>Spiralia</taxon>
        <taxon>Lophotrochozoa</taxon>
        <taxon>Platyhelminthes</taxon>
        <taxon>Trematoda</taxon>
        <taxon>Digenea</taxon>
        <taxon>Plagiorchiida</taxon>
        <taxon>Troglotremata</taxon>
        <taxon>Troglotrematidae</taxon>
        <taxon>Paragonimus</taxon>
    </lineage>
</organism>
<feature type="signal peptide" evidence="2">
    <location>
        <begin position="1"/>
        <end position="20"/>
    </location>
</feature>
<feature type="compositionally biased region" description="Polar residues" evidence="1">
    <location>
        <begin position="22"/>
        <end position="32"/>
    </location>
</feature>
<feature type="chain" id="PRO_5035767598" evidence="2">
    <location>
        <begin position="21"/>
        <end position="122"/>
    </location>
</feature>
<name>A0A8S9Z6G7_9TREM</name>
<dbReference type="EMBL" id="JTDE01000482">
    <property type="protein sequence ID" value="KAF7261116.1"/>
    <property type="molecule type" value="Genomic_DNA"/>
</dbReference>
<dbReference type="Proteomes" id="UP000822476">
    <property type="component" value="Unassembled WGS sequence"/>
</dbReference>